<gene>
    <name evidence="2" type="ORF">LTRI10_LOCUS38634</name>
</gene>
<feature type="compositionally biased region" description="Basic and acidic residues" evidence="1">
    <location>
        <begin position="94"/>
        <end position="112"/>
    </location>
</feature>
<feature type="compositionally biased region" description="Low complexity" evidence="1">
    <location>
        <begin position="218"/>
        <end position="228"/>
    </location>
</feature>
<feature type="region of interest" description="Disordered" evidence="1">
    <location>
        <begin position="170"/>
        <end position="266"/>
    </location>
</feature>
<feature type="compositionally biased region" description="Basic and acidic residues" evidence="1">
    <location>
        <begin position="202"/>
        <end position="213"/>
    </location>
</feature>
<sequence>MQKTVWVNPATLGKRKGAGGHDRDVRMKDKEEEGGSKRGVVLALPASEKSSGTRPEKQQEKVALPSVQGKGTKAEVPRGEARISKAGAVGDRGAGAEDAKSRTGGAAEDRGKQGVGVPKAGGGSKEGKGKQVVQPNLGKVKIDHKSTAGGHGSLSKPKVVLKVRGEVLKKESGEGKGVGGDQLAGGAKEARKEGNQGLDSMGGRKEGLAKGADESGEGVAKQAGIAAAIGGGNKGLAQSSDSTPSGQQVAFRMTAHSEEEMGDRKRSADLVEDLAKDPTPVKKLCLDDPVDEALPHVVPIGDETDGINGEFVQVEEAGLERPHLAK</sequence>
<feature type="compositionally biased region" description="Basic and acidic residues" evidence="1">
    <location>
        <begin position="19"/>
        <end position="36"/>
    </location>
</feature>
<organism evidence="2 3">
    <name type="scientific">Linum trigynum</name>
    <dbReference type="NCBI Taxonomy" id="586398"/>
    <lineage>
        <taxon>Eukaryota</taxon>
        <taxon>Viridiplantae</taxon>
        <taxon>Streptophyta</taxon>
        <taxon>Embryophyta</taxon>
        <taxon>Tracheophyta</taxon>
        <taxon>Spermatophyta</taxon>
        <taxon>Magnoliopsida</taxon>
        <taxon>eudicotyledons</taxon>
        <taxon>Gunneridae</taxon>
        <taxon>Pentapetalae</taxon>
        <taxon>rosids</taxon>
        <taxon>fabids</taxon>
        <taxon>Malpighiales</taxon>
        <taxon>Linaceae</taxon>
        <taxon>Linum</taxon>
    </lineage>
</organism>
<evidence type="ECO:0000313" key="2">
    <source>
        <dbReference type="EMBL" id="CAL1398400.1"/>
    </source>
</evidence>
<dbReference type="Proteomes" id="UP001497516">
    <property type="component" value="Chromosome 6"/>
</dbReference>
<keyword evidence="3" id="KW-1185">Reference proteome</keyword>
<accession>A0AAV2FJH2</accession>
<evidence type="ECO:0000313" key="3">
    <source>
        <dbReference type="Proteomes" id="UP001497516"/>
    </source>
</evidence>
<name>A0AAV2FJH2_9ROSI</name>
<feature type="compositionally biased region" description="Basic and acidic residues" evidence="1">
    <location>
        <begin position="255"/>
        <end position="266"/>
    </location>
</feature>
<reference evidence="2 3" key="1">
    <citation type="submission" date="2024-04" db="EMBL/GenBank/DDBJ databases">
        <authorList>
            <person name="Fracassetti M."/>
        </authorList>
    </citation>
    <scope>NUCLEOTIDE SEQUENCE [LARGE SCALE GENOMIC DNA]</scope>
</reference>
<feature type="region of interest" description="Disordered" evidence="1">
    <location>
        <begin position="1"/>
        <end position="158"/>
    </location>
</feature>
<dbReference type="AlphaFoldDB" id="A0AAV2FJH2"/>
<feature type="compositionally biased region" description="Basic and acidic residues" evidence="1">
    <location>
        <begin position="72"/>
        <end position="83"/>
    </location>
</feature>
<protein>
    <submittedName>
        <fullName evidence="2">Uncharacterized protein</fullName>
    </submittedName>
</protein>
<feature type="compositionally biased region" description="Polar residues" evidence="1">
    <location>
        <begin position="238"/>
        <end position="248"/>
    </location>
</feature>
<evidence type="ECO:0000256" key="1">
    <source>
        <dbReference type="SAM" id="MobiDB-lite"/>
    </source>
</evidence>
<dbReference type="EMBL" id="OZ034819">
    <property type="protein sequence ID" value="CAL1398400.1"/>
    <property type="molecule type" value="Genomic_DNA"/>
</dbReference>
<proteinExistence type="predicted"/>